<dbReference type="EMBL" id="CM056743">
    <property type="protein sequence ID" value="KAJ8673214.1"/>
    <property type="molecule type" value="Genomic_DNA"/>
</dbReference>
<reference evidence="1" key="1">
    <citation type="submission" date="2023-04" db="EMBL/GenBank/DDBJ databases">
        <title>A chromosome-level genome assembly of the parasitoid wasp Eretmocerus hayati.</title>
        <authorList>
            <person name="Zhong Y."/>
            <person name="Liu S."/>
            <person name="Liu Y."/>
        </authorList>
    </citation>
    <scope>NUCLEOTIDE SEQUENCE</scope>
    <source>
        <strain evidence="1">ZJU_SS_LIU_2023</strain>
    </source>
</reference>
<organism evidence="1 2">
    <name type="scientific">Eretmocerus hayati</name>
    <dbReference type="NCBI Taxonomy" id="131215"/>
    <lineage>
        <taxon>Eukaryota</taxon>
        <taxon>Metazoa</taxon>
        <taxon>Ecdysozoa</taxon>
        <taxon>Arthropoda</taxon>
        <taxon>Hexapoda</taxon>
        <taxon>Insecta</taxon>
        <taxon>Pterygota</taxon>
        <taxon>Neoptera</taxon>
        <taxon>Endopterygota</taxon>
        <taxon>Hymenoptera</taxon>
        <taxon>Apocrita</taxon>
        <taxon>Proctotrupomorpha</taxon>
        <taxon>Chalcidoidea</taxon>
        <taxon>Aphelinidae</taxon>
        <taxon>Aphelininae</taxon>
        <taxon>Eretmocerus</taxon>
    </lineage>
</organism>
<accession>A0ACC2NQ50</accession>
<keyword evidence="2" id="KW-1185">Reference proteome</keyword>
<evidence type="ECO:0000313" key="1">
    <source>
        <dbReference type="EMBL" id="KAJ8673214.1"/>
    </source>
</evidence>
<evidence type="ECO:0000313" key="2">
    <source>
        <dbReference type="Proteomes" id="UP001239111"/>
    </source>
</evidence>
<dbReference type="Proteomes" id="UP001239111">
    <property type="component" value="Chromosome 3"/>
</dbReference>
<name>A0ACC2NQ50_9HYME</name>
<sequence length="746" mass="83394">MELLLPTTESGSININDVIAAIETADPTFEMMPGAAMHSRSSSQTNSVPYVEIIEQPASKALRFRYECEGRSAGSIPGANSTPENKTFPTIRIHNYRGRVLVLVSCVTKDLPYRPHPHNLVGKDVCNRGICKLEVPVETMTLSFDKLGIQCVKRKEIETNLRIRQEQQIDPFGTGYDHIRQPTTIDLNSVRLCFQAFIEGQEKGKFRVPLKPVVSDPIYDKKAMSDLMICKLSHYTASVAGGTEMVLLCEKVAKEDIQVRFFEERDGYVCWEGLGDFQPTQVHKQVAISFRTPSYATQQVEKPVQVHIQLRRPSDGATSDSLPFELLPLGQGRPSQLWSLRKTLARKRAALEMHSREPISCDGDVNDRRGFSDCIDELLNSRYAYSKLSNSRSQPSNSFGRTALSKSHLGIARDAYNNDTLDDDKTIVPERNGSFGDMNGGYDNKTTWSDYRTNQTEVGRWLQKTQESNTCIVEETSVDVAMEPETDDTDKSLKELLNEVVEIDEIYDEAHDKLVQQHQPLQINGNQVETDVSDNRSYTSLQMAMKNPVWDENAKNGNQIVDSALDVPPPRPPPPSTRFKQNILLESEGPLPPLPPKRIRKTPSMPVLPQGKPPNKNLPTPPNVETLKQTKSGIFSKLFSKNKSKKNVKDENKRSSTASLPGLTKESLLSADLIPVRTMAARDFDLDGNETPPYGAELTEAETYALYTAMAPHATASEFDEMSFYYSPVEAGKILTDTREVAQSSQ</sequence>
<gene>
    <name evidence="1" type="ORF">QAD02_004476</name>
</gene>
<proteinExistence type="predicted"/>
<protein>
    <submittedName>
        <fullName evidence="1">Uncharacterized protein</fullName>
    </submittedName>
</protein>
<comment type="caution">
    <text evidence="1">The sequence shown here is derived from an EMBL/GenBank/DDBJ whole genome shotgun (WGS) entry which is preliminary data.</text>
</comment>